<evidence type="ECO:0000256" key="2">
    <source>
        <dbReference type="ARBA" id="ARBA00022840"/>
    </source>
</evidence>
<feature type="domain" description="Myosin motor" evidence="8">
    <location>
        <begin position="79"/>
        <end position="915"/>
    </location>
</feature>
<comment type="similarity">
    <text evidence="6">Belongs to the TRAFAC class myosin-kinesin ATPase superfamily. Myosin family.</text>
</comment>
<dbReference type="CDD" id="cd23767">
    <property type="entry name" value="IQCD"/>
    <property type="match status" value="1"/>
</dbReference>
<dbReference type="CDD" id="cd00124">
    <property type="entry name" value="MYSc"/>
    <property type="match status" value="1"/>
</dbReference>
<dbReference type="eggNOG" id="KOG0160">
    <property type="taxonomic scope" value="Eukaryota"/>
</dbReference>
<evidence type="ECO:0000256" key="6">
    <source>
        <dbReference type="PROSITE-ProRule" id="PRU00782"/>
    </source>
</evidence>
<evidence type="ECO:0000256" key="5">
    <source>
        <dbReference type="ARBA" id="ARBA00023203"/>
    </source>
</evidence>
<feature type="compositionally biased region" description="Polar residues" evidence="7">
    <location>
        <begin position="1333"/>
        <end position="1359"/>
    </location>
</feature>
<protein>
    <submittedName>
        <fullName evidence="9">Myosin</fullName>
    </submittedName>
</protein>
<gene>
    <name evidence="9" type="ORF">GNI_124020</name>
</gene>
<keyword evidence="1 6" id="KW-0547">Nucleotide-binding</keyword>
<evidence type="ECO:0000256" key="1">
    <source>
        <dbReference type="ARBA" id="ARBA00022741"/>
    </source>
</evidence>
<evidence type="ECO:0000313" key="9">
    <source>
        <dbReference type="EMBL" id="EZG51589.1"/>
    </source>
</evidence>
<feature type="region of interest" description="Disordered" evidence="7">
    <location>
        <begin position="1333"/>
        <end position="1372"/>
    </location>
</feature>
<feature type="region of interest" description="Actin-binding" evidence="6">
    <location>
        <begin position="798"/>
        <end position="820"/>
    </location>
</feature>
<organism evidence="9 10">
    <name type="scientific">Gregarina niphandrodes</name>
    <name type="common">Septate eugregarine</name>
    <dbReference type="NCBI Taxonomy" id="110365"/>
    <lineage>
        <taxon>Eukaryota</taxon>
        <taxon>Sar</taxon>
        <taxon>Alveolata</taxon>
        <taxon>Apicomplexa</taxon>
        <taxon>Conoidasida</taxon>
        <taxon>Gregarinasina</taxon>
        <taxon>Eugregarinorida</taxon>
        <taxon>Gregarinidae</taxon>
        <taxon>Gregarina</taxon>
    </lineage>
</organism>
<keyword evidence="10" id="KW-1185">Reference proteome</keyword>
<feature type="region of interest" description="Disordered" evidence="7">
    <location>
        <begin position="1510"/>
        <end position="1588"/>
    </location>
</feature>
<dbReference type="InterPro" id="IPR036961">
    <property type="entry name" value="Kinesin_motor_dom_sf"/>
</dbReference>
<dbReference type="Gene3D" id="1.20.58.530">
    <property type="match status" value="1"/>
</dbReference>
<proteinExistence type="inferred from homology"/>
<dbReference type="OrthoDB" id="6108017at2759"/>
<dbReference type="InterPro" id="IPR001609">
    <property type="entry name" value="Myosin_head_motor_dom-like"/>
</dbReference>
<feature type="compositionally biased region" description="Polar residues" evidence="7">
    <location>
        <begin position="1461"/>
        <end position="1479"/>
    </location>
</feature>
<dbReference type="PANTHER" id="PTHR13140">
    <property type="entry name" value="MYOSIN"/>
    <property type="match status" value="1"/>
</dbReference>
<dbReference type="PANTHER" id="PTHR13140:SF706">
    <property type="entry name" value="DILUTE CLASS UNCONVENTIONAL MYOSIN, ISOFORM C"/>
    <property type="match status" value="1"/>
</dbReference>
<accession>A0A023B287</accession>
<sequence>MTLSPICKKRSAPGEEEEDWPSGPSTKFEPGTSVWVKESPFALAKLIGTQGKTAVAEMTGSGEQRSMPLDSLVRADERFDLPDCAELRCLNYPNVLENLCVRFDLARQREEYRGRIYTYAGWTLLCINPYCAAPRLYGENVCEQYFKKPMGREPPHPFAVASSAFEKLVLDRRSQYVLVSGESGGGKTECSKHVLRYLTWVTRRNRRLRGRLSLDGQRSDAAEGLAALLIAANPVLEFFGNAKTLRNDNSSRFGKLFKIYYDTQGERLMSAELETYLLAKSRVVDVPSNEENYHIFYSLLNHDDYGPALFQQDHDTFTSTFLGREDSSYYGEPNCPFHLERLIHALNEFDVPSNTQLKIYKLLVGILYLGQVEFIHAPSTSPAYASALGSSTLGASGLGSTRAGGVGAKLGIGGEPIISLVDRTPMHKAMRLWDMDNPAEAADLLIEVLTTKKIRETTKHLNCREAHTLLSSLCKGLYEHIFSYVVHMIKDKLYRSSVAFDHFGVTEAQNRGVQNRGALDRSAQDRSAQDRGDYDLGLERDRAVQDEQPCVGVLDLFGFENMVNGFEQLCINYANEELQRQFLDTVILNEIDIYRAEGIVDAEAVDCFQNYKAPSALSLFVGQPSVFSLLEDACQLQQSDEYFCRGVRELLASAHSSGTVHKKRKMPVCARDSFTINHYAEPVTYESQGFVLRNQDYLSSDLQQFLELNDFIKSLFTHSTLPLGTTGGTIAAVAPATVGSTAVGSTGVGCTAVGGTGMGSTGIGNAIVSGHTIVNGPPSRIGNRKFVATISQTFQKQMKRLMTSMSQVECYFIKCIKPNNLQKPFTMDRNKVHWQLVTAGIGHSLNVMSMGYPCRMSCASVWERFKHILQPGSLDSPNDFAELVLRYLDIDDYKIGASRVFFKFGAYQKIETLLLSLTTENKKADFIHNILKFRKRWLLHRIFSAGYCAVLVMEKVQLLRRKKRCSKISRELILYYNQVYLPRRQTKAVVVIQQWLIDSGFIRLWHLRRLRSILLLQYWWRDRVLENRLRVLHTILEKKAACKVIYSVLLGYMYQRNRTNTTERIAAVIIQSRIRGYITRKRLEKLAKIFQSSAARKIQRLLRKLVSLETDERKQLRRRIIETRRPCSTPVRGSTPLARSGLTPLAAARTPIRDGSPEFGTCRSRRMAIQAANEEYQRTKEFWELKAADDPNQKSEYMRRRRSLFADTCAAPRLPHAAISKVLRGEKPEISRVANSQPITPLKFQRRHQRELSLSQVVPQITEQIELKCRELSTQRLNRASSTHSRRAAHISNQLFTQSSNQLSDHLSSQLSNQLSNCSEDFGFIDKLTSHSSVNGASQPSLRPQLSSRPHSSGVQPSFSRPDGGQDRPSSSAMKLGELADLHGPAELHRQTELYKPAPDRFSVCSVASVRSDYRDPTAAREEGPERRRQTRDSVLDSVREMTHSIVSRRSLKERGDDARQSMNDPGLQNSGLQNSGLQNSGAVASFVPYPDVPYHDSSYHMNVEGHENRFDGRRLGPSDLNVTPVSGTTPGTTPMVRQYHVDSSSSSRQSGFGETKRCNGSSSGSSPVSPGNAGFETAREEPGKRGFKMPSAFVGLIAKFQRSGSERESCSEATSRQQPVCDQAMSPPTKGHFNEYSKEKTTQAERTNEQTNEWTNEWTSEMADSSFWTLRDKRARTAVSTTADDNDEKLYGGASNRDTTKRVTGNRGIDSKDAVNGGADEDGSRGSSQLSSTGCRYFSGSDHLADGAVVEGPLFDGASVAVAKNRFSFGMEGERGSEVDKWLAHDSLGTSGDAGMLENSDGWRGFESGRGCKKESRLVPDYVLSRDWENEIGLASRVEAAGGLDRAGRSEISLNDEEPMGLVSEAIEEEIRSRLDCLSSSATSTNLRSGLPTTDKKPVDGMPVGGVPAGGISMGAMSAGGVPVGGRIGGGLPSPSSFGVDKLPAVQDDWGSNADVKGRPSRVRTSIRAWRAADDETPMLRRNDLSQEIIITKTELPSSNDVATPLFGKPQPGVVRNGGGKKQFSLNAALQDLETVQFDKNKQPAVRLQTLLRKSKENLIRLPKASGERKGNFWRSLTFLFLVVRAYKDSRGLVRLLD</sequence>
<dbReference type="GO" id="GO:0005524">
    <property type="term" value="F:ATP binding"/>
    <property type="evidence" value="ECO:0007669"/>
    <property type="project" value="UniProtKB-UniRule"/>
</dbReference>
<dbReference type="SMART" id="SM00015">
    <property type="entry name" value="IQ"/>
    <property type="match status" value="1"/>
</dbReference>
<dbReference type="Pfam" id="PF00063">
    <property type="entry name" value="Myosin_head"/>
    <property type="match status" value="2"/>
</dbReference>
<feature type="compositionally biased region" description="Basic and acidic residues" evidence="7">
    <location>
        <begin position="1451"/>
        <end position="1460"/>
    </location>
</feature>
<dbReference type="Gene3D" id="3.40.850.10">
    <property type="entry name" value="Kinesin motor domain"/>
    <property type="match status" value="2"/>
</dbReference>
<dbReference type="PRINTS" id="PR00193">
    <property type="entry name" value="MYOSINHEAVY"/>
</dbReference>
<keyword evidence="4 6" id="KW-0505">Motor protein</keyword>
<feature type="region of interest" description="Disordered" evidence="7">
    <location>
        <begin position="1679"/>
        <end position="1733"/>
    </location>
</feature>
<feature type="region of interest" description="Disordered" evidence="7">
    <location>
        <begin position="1883"/>
        <end position="1902"/>
    </location>
</feature>
<evidence type="ECO:0000259" key="8">
    <source>
        <dbReference type="PROSITE" id="PS51456"/>
    </source>
</evidence>
<feature type="binding site" evidence="6">
    <location>
        <begin position="181"/>
        <end position="188"/>
    </location>
    <ligand>
        <name>ATP</name>
        <dbReference type="ChEBI" id="CHEBI:30616"/>
    </ligand>
</feature>
<dbReference type="EMBL" id="AFNH02000924">
    <property type="protein sequence ID" value="EZG51589.1"/>
    <property type="molecule type" value="Genomic_DNA"/>
</dbReference>
<feature type="compositionally biased region" description="Polar residues" evidence="7">
    <location>
        <begin position="1612"/>
        <end position="1621"/>
    </location>
</feature>
<dbReference type="GO" id="GO:0000146">
    <property type="term" value="F:microfilament motor activity"/>
    <property type="evidence" value="ECO:0007669"/>
    <property type="project" value="TreeGrafter"/>
</dbReference>
<dbReference type="GO" id="GO:0051015">
    <property type="term" value="F:actin filament binding"/>
    <property type="evidence" value="ECO:0007669"/>
    <property type="project" value="TreeGrafter"/>
</dbReference>
<dbReference type="PROSITE" id="PS51456">
    <property type="entry name" value="MYOSIN_MOTOR"/>
    <property type="match status" value="1"/>
</dbReference>
<dbReference type="Gene3D" id="1.20.5.190">
    <property type="match status" value="1"/>
</dbReference>
<dbReference type="Gene3D" id="1.20.120.720">
    <property type="entry name" value="Myosin VI head, motor domain, U50 subdomain"/>
    <property type="match status" value="2"/>
</dbReference>
<dbReference type="InterPro" id="IPR000048">
    <property type="entry name" value="IQ_motif_EF-hand-BS"/>
</dbReference>
<dbReference type="GO" id="GO:0005737">
    <property type="term" value="C:cytoplasm"/>
    <property type="evidence" value="ECO:0007669"/>
    <property type="project" value="TreeGrafter"/>
</dbReference>
<keyword evidence="5 6" id="KW-0009">Actin-binding</keyword>
<dbReference type="GO" id="GO:0007015">
    <property type="term" value="P:actin filament organization"/>
    <property type="evidence" value="ECO:0007669"/>
    <property type="project" value="TreeGrafter"/>
</dbReference>
<name>A0A023B287_GRENI</name>
<keyword evidence="2 6" id="KW-0067">ATP-binding</keyword>
<evidence type="ECO:0000256" key="4">
    <source>
        <dbReference type="ARBA" id="ARBA00023175"/>
    </source>
</evidence>
<dbReference type="GeneID" id="22914370"/>
<dbReference type="Proteomes" id="UP000019763">
    <property type="component" value="Unassembled WGS sequence"/>
</dbReference>
<feature type="region of interest" description="Disordered" evidence="7">
    <location>
        <begin position="1608"/>
        <end position="1635"/>
    </location>
</feature>
<feature type="compositionally biased region" description="Polar residues" evidence="7">
    <location>
        <begin position="1883"/>
        <end position="1893"/>
    </location>
</feature>
<feature type="compositionally biased region" description="Low complexity" evidence="7">
    <location>
        <begin position="1523"/>
        <end position="1535"/>
    </location>
</feature>
<dbReference type="GO" id="GO:0016459">
    <property type="term" value="C:myosin complex"/>
    <property type="evidence" value="ECO:0007669"/>
    <property type="project" value="UniProtKB-KW"/>
</dbReference>
<dbReference type="PROSITE" id="PS50096">
    <property type="entry name" value="IQ"/>
    <property type="match status" value="1"/>
</dbReference>
<feature type="compositionally biased region" description="Low complexity" evidence="7">
    <location>
        <begin position="1561"/>
        <end position="1572"/>
    </location>
</feature>
<dbReference type="RefSeq" id="XP_011131949.1">
    <property type="nucleotide sequence ID" value="XM_011133647.1"/>
</dbReference>
<dbReference type="InterPro" id="IPR027417">
    <property type="entry name" value="P-loop_NTPase"/>
</dbReference>
<dbReference type="GO" id="GO:0016020">
    <property type="term" value="C:membrane"/>
    <property type="evidence" value="ECO:0007669"/>
    <property type="project" value="TreeGrafter"/>
</dbReference>
<evidence type="ECO:0000256" key="7">
    <source>
        <dbReference type="SAM" id="MobiDB-lite"/>
    </source>
</evidence>
<evidence type="ECO:0000256" key="3">
    <source>
        <dbReference type="ARBA" id="ARBA00023123"/>
    </source>
</evidence>
<reference evidence="9" key="1">
    <citation type="submission" date="2013-12" db="EMBL/GenBank/DDBJ databases">
        <authorList>
            <person name="Omoto C.K."/>
            <person name="Sibley D."/>
            <person name="Venepally P."/>
            <person name="Hadjithomas M."/>
            <person name="Karamycheva S."/>
            <person name="Brunk B."/>
            <person name="Roos D."/>
            <person name="Caler E."/>
            <person name="Lorenzi H."/>
        </authorList>
    </citation>
    <scope>NUCLEOTIDE SEQUENCE</scope>
</reference>
<dbReference type="VEuPathDB" id="CryptoDB:GNI_124020"/>
<evidence type="ECO:0000313" key="10">
    <source>
        <dbReference type="Proteomes" id="UP000019763"/>
    </source>
</evidence>
<keyword evidence="3 6" id="KW-0518">Myosin</keyword>
<feature type="region of interest" description="Disordered" evidence="7">
    <location>
        <begin position="1413"/>
        <end position="1436"/>
    </location>
</feature>
<feature type="region of interest" description="Disordered" evidence="7">
    <location>
        <begin position="1448"/>
        <end position="1479"/>
    </location>
</feature>
<comment type="caution">
    <text evidence="9">The sequence shown here is derived from an EMBL/GenBank/DDBJ whole genome shotgun (WGS) entry which is preliminary data.</text>
</comment>
<dbReference type="Gene3D" id="1.20.5.4820">
    <property type="match status" value="1"/>
</dbReference>
<feature type="region of interest" description="Disordered" evidence="7">
    <location>
        <begin position="1"/>
        <end position="30"/>
    </location>
</feature>
<dbReference type="SUPFAM" id="SSF52540">
    <property type="entry name" value="P-loop containing nucleoside triphosphate hydrolases"/>
    <property type="match status" value="1"/>
</dbReference>
<dbReference type="SMART" id="SM00242">
    <property type="entry name" value="MYSc"/>
    <property type="match status" value="1"/>
</dbReference>